<evidence type="ECO:0000313" key="3">
    <source>
        <dbReference type="Proteomes" id="UP001162131"/>
    </source>
</evidence>
<keyword evidence="1" id="KW-1133">Transmembrane helix</keyword>
<sequence>MERKLKYLWIGNQQTREPLFKFSWNNELADQTYQQFLEILNKESFSNNLKIIISDFDEWYGKVTDNFLFIILTDQNSEFAFMCKIFGKLERLFRAYQYESDLDISNQNWIRDLWRLKEKYETENKPETIAVIDMKLIEVNLLREINIERPYLDDLSESLEYNYDRINRIDEVSFDTEIYINQNQNRLWKELMPIAIGVIVFLSILGLMLAASASFKPESSHGL</sequence>
<accession>A0AAU9IIH8</accession>
<proteinExistence type="predicted"/>
<comment type="caution">
    <text evidence="2">The sequence shown here is derived from an EMBL/GenBank/DDBJ whole genome shotgun (WGS) entry which is preliminary data.</text>
</comment>
<dbReference type="AlphaFoldDB" id="A0AAU9IIH8"/>
<keyword evidence="3" id="KW-1185">Reference proteome</keyword>
<reference evidence="2" key="1">
    <citation type="submission" date="2021-09" db="EMBL/GenBank/DDBJ databases">
        <authorList>
            <consortium name="AG Swart"/>
            <person name="Singh M."/>
            <person name="Singh A."/>
            <person name="Seah K."/>
            <person name="Emmerich C."/>
        </authorList>
    </citation>
    <scope>NUCLEOTIDE SEQUENCE</scope>
    <source>
        <strain evidence="2">ATCC30299</strain>
    </source>
</reference>
<dbReference type="Proteomes" id="UP001162131">
    <property type="component" value="Unassembled WGS sequence"/>
</dbReference>
<feature type="transmembrane region" description="Helical" evidence="1">
    <location>
        <begin position="191"/>
        <end position="215"/>
    </location>
</feature>
<keyword evidence="1" id="KW-0472">Membrane</keyword>
<protein>
    <submittedName>
        <fullName evidence="2">Uncharacterized protein</fullName>
    </submittedName>
</protein>
<dbReference type="EMBL" id="CAJZBQ010000009">
    <property type="protein sequence ID" value="CAG9313016.1"/>
    <property type="molecule type" value="Genomic_DNA"/>
</dbReference>
<evidence type="ECO:0000256" key="1">
    <source>
        <dbReference type="SAM" id="Phobius"/>
    </source>
</evidence>
<evidence type="ECO:0000313" key="2">
    <source>
        <dbReference type="EMBL" id="CAG9313016.1"/>
    </source>
</evidence>
<name>A0AAU9IIH8_9CILI</name>
<organism evidence="2 3">
    <name type="scientific">Blepharisma stoltei</name>
    <dbReference type="NCBI Taxonomy" id="1481888"/>
    <lineage>
        <taxon>Eukaryota</taxon>
        <taxon>Sar</taxon>
        <taxon>Alveolata</taxon>
        <taxon>Ciliophora</taxon>
        <taxon>Postciliodesmatophora</taxon>
        <taxon>Heterotrichea</taxon>
        <taxon>Heterotrichida</taxon>
        <taxon>Blepharismidae</taxon>
        <taxon>Blepharisma</taxon>
    </lineage>
</organism>
<gene>
    <name evidence="2" type="ORF">BSTOLATCC_MIC7802</name>
</gene>
<keyword evidence="1" id="KW-0812">Transmembrane</keyword>